<dbReference type="GO" id="GO:0005730">
    <property type="term" value="C:nucleolus"/>
    <property type="evidence" value="ECO:0007669"/>
    <property type="project" value="TreeGrafter"/>
</dbReference>
<dbReference type="PROSITE" id="PS51504">
    <property type="entry name" value="H15"/>
    <property type="match status" value="1"/>
</dbReference>
<proteinExistence type="predicted"/>
<evidence type="ECO:0000259" key="6">
    <source>
        <dbReference type="PROSITE" id="PS51504"/>
    </source>
</evidence>
<dbReference type="GO" id="GO:0003690">
    <property type="term" value="F:double-stranded DNA binding"/>
    <property type="evidence" value="ECO:0007669"/>
    <property type="project" value="TreeGrafter"/>
</dbReference>
<evidence type="ECO:0000256" key="1">
    <source>
        <dbReference type="ARBA" id="ARBA00004123"/>
    </source>
</evidence>
<dbReference type="EMBL" id="JAMYWD010000009">
    <property type="protein sequence ID" value="KAJ4961320.1"/>
    <property type="molecule type" value="Genomic_DNA"/>
</dbReference>
<comment type="caution">
    <text evidence="7">The sequence shown here is derived from an EMBL/GenBank/DDBJ whole genome shotgun (WGS) entry which is preliminary data.</text>
</comment>
<dbReference type="InterPro" id="IPR036390">
    <property type="entry name" value="WH_DNA-bd_sf"/>
</dbReference>
<feature type="domain" description="H15" evidence="6">
    <location>
        <begin position="9"/>
        <end position="78"/>
    </location>
</feature>
<accession>A0A9Q0H8Q9</accession>
<dbReference type="InterPro" id="IPR017956">
    <property type="entry name" value="AT_hook_DNA-bd_motif"/>
</dbReference>
<dbReference type="GO" id="GO:0045910">
    <property type="term" value="P:negative regulation of DNA recombination"/>
    <property type="evidence" value="ECO:0007669"/>
    <property type="project" value="TreeGrafter"/>
</dbReference>
<dbReference type="GO" id="GO:0031492">
    <property type="term" value="F:nucleosomal DNA binding"/>
    <property type="evidence" value="ECO:0007669"/>
    <property type="project" value="TreeGrafter"/>
</dbReference>
<dbReference type="Gene3D" id="1.10.10.10">
    <property type="entry name" value="Winged helix-like DNA-binding domain superfamily/Winged helix DNA-binding domain"/>
    <property type="match status" value="1"/>
</dbReference>
<dbReference type="OrthoDB" id="1110759at2759"/>
<dbReference type="PANTHER" id="PTHR11467">
    <property type="entry name" value="HISTONE H1"/>
    <property type="match status" value="1"/>
</dbReference>
<dbReference type="SMART" id="SM00526">
    <property type="entry name" value="H15"/>
    <property type="match status" value="1"/>
</dbReference>
<evidence type="ECO:0000313" key="8">
    <source>
        <dbReference type="Proteomes" id="UP001141806"/>
    </source>
</evidence>
<dbReference type="Proteomes" id="UP001141806">
    <property type="component" value="Unassembled WGS sequence"/>
</dbReference>
<dbReference type="GO" id="GO:0000786">
    <property type="term" value="C:nucleosome"/>
    <property type="evidence" value="ECO:0007669"/>
    <property type="project" value="InterPro"/>
</dbReference>
<name>A0A9Q0H8Q9_9MAGN</name>
<evidence type="ECO:0000256" key="5">
    <source>
        <dbReference type="SAM" id="MobiDB-lite"/>
    </source>
</evidence>
<dbReference type="AlphaFoldDB" id="A0A9Q0H8Q9"/>
<keyword evidence="2" id="KW-0677">Repeat</keyword>
<organism evidence="7 8">
    <name type="scientific">Protea cynaroides</name>
    <dbReference type="NCBI Taxonomy" id="273540"/>
    <lineage>
        <taxon>Eukaryota</taxon>
        <taxon>Viridiplantae</taxon>
        <taxon>Streptophyta</taxon>
        <taxon>Embryophyta</taxon>
        <taxon>Tracheophyta</taxon>
        <taxon>Spermatophyta</taxon>
        <taxon>Magnoliopsida</taxon>
        <taxon>Proteales</taxon>
        <taxon>Proteaceae</taxon>
        <taxon>Protea</taxon>
    </lineage>
</organism>
<dbReference type="GO" id="GO:0006355">
    <property type="term" value="P:regulation of DNA-templated transcription"/>
    <property type="evidence" value="ECO:0007669"/>
    <property type="project" value="InterPro"/>
</dbReference>
<dbReference type="SMART" id="SM00384">
    <property type="entry name" value="AT_hook"/>
    <property type="match status" value="4"/>
</dbReference>
<dbReference type="InterPro" id="IPR005818">
    <property type="entry name" value="Histone_H1/H5_H15"/>
</dbReference>
<sequence>MATEEVKKQLPSLPEMILAAITALNEQTGSSKTAIAKYIESQHGDLLGGPSTLLTQHLNRMKDNGELIMVKNNYLLPSPDNPPKRGRGRPPKPKAPLPAGHVPEVSLPSRPRGRPPKPRDPNAVVEPKVSSGRPRGRPPKMAKVGEPATAKITGPPKPRGRPPKERDA</sequence>
<dbReference type="SUPFAM" id="SSF46785">
    <property type="entry name" value="Winged helix' DNA-binding domain"/>
    <property type="match status" value="1"/>
</dbReference>
<dbReference type="Pfam" id="PF00538">
    <property type="entry name" value="Linker_histone"/>
    <property type="match status" value="1"/>
</dbReference>
<comment type="subcellular location">
    <subcellularLocation>
        <location evidence="1">Nucleus</location>
    </subcellularLocation>
</comment>
<keyword evidence="8" id="KW-1185">Reference proteome</keyword>
<keyword evidence="4" id="KW-0539">Nucleus</keyword>
<dbReference type="GO" id="GO:0030261">
    <property type="term" value="P:chromosome condensation"/>
    <property type="evidence" value="ECO:0007669"/>
    <property type="project" value="TreeGrafter"/>
</dbReference>
<reference evidence="7" key="1">
    <citation type="journal article" date="2023" name="Plant J.">
        <title>The genome of the king protea, Protea cynaroides.</title>
        <authorList>
            <person name="Chang J."/>
            <person name="Duong T.A."/>
            <person name="Schoeman C."/>
            <person name="Ma X."/>
            <person name="Roodt D."/>
            <person name="Barker N."/>
            <person name="Li Z."/>
            <person name="Van de Peer Y."/>
            <person name="Mizrachi E."/>
        </authorList>
    </citation>
    <scope>NUCLEOTIDE SEQUENCE</scope>
    <source>
        <tissue evidence="7">Young leaves</tissue>
    </source>
</reference>
<keyword evidence="3" id="KW-0238">DNA-binding</keyword>
<evidence type="ECO:0000256" key="3">
    <source>
        <dbReference type="ARBA" id="ARBA00023125"/>
    </source>
</evidence>
<evidence type="ECO:0000256" key="2">
    <source>
        <dbReference type="ARBA" id="ARBA00022737"/>
    </source>
</evidence>
<dbReference type="CDD" id="cd00073">
    <property type="entry name" value="H15"/>
    <property type="match status" value="1"/>
</dbReference>
<gene>
    <name evidence="7" type="ORF">NE237_021230</name>
</gene>
<feature type="region of interest" description="Disordered" evidence="5">
    <location>
        <begin position="73"/>
        <end position="168"/>
    </location>
</feature>
<dbReference type="GO" id="GO:0006334">
    <property type="term" value="P:nucleosome assembly"/>
    <property type="evidence" value="ECO:0007669"/>
    <property type="project" value="InterPro"/>
</dbReference>
<protein>
    <recommendedName>
        <fullName evidence="6">H15 domain-containing protein</fullName>
    </recommendedName>
</protein>
<evidence type="ECO:0000313" key="7">
    <source>
        <dbReference type="EMBL" id="KAJ4961320.1"/>
    </source>
</evidence>
<dbReference type="PRINTS" id="PR00929">
    <property type="entry name" value="ATHOOK"/>
</dbReference>
<dbReference type="InterPro" id="IPR000116">
    <property type="entry name" value="HMGA"/>
</dbReference>
<dbReference type="PRINTS" id="PR00930">
    <property type="entry name" value="HIGHMOBLTYIY"/>
</dbReference>
<evidence type="ECO:0000256" key="4">
    <source>
        <dbReference type="ARBA" id="ARBA00023242"/>
    </source>
</evidence>
<dbReference type="InterPro" id="IPR036388">
    <property type="entry name" value="WH-like_DNA-bd_sf"/>
</dbReference>
<dbReference type="PANTHER" id="PTHR11467:SF162">
    <property type="entry name" value="HMG-Y-RELATED PROTEIN A"/>
    <property type="match status" value="1"/>
</dbReference>